<evidence type="ECO:0000256" key="1">
    <source>
        <dbReference type="SAM" id="MobiDB-lite"/>
    </source>
</evidence>
<keyword evidence="3" id="KW-1185">Reference proteome</keyword>
<dbReference type="AlphaFoldDB" id="E4XZU9"/>
<proteinExistence type="predicted"/>
<evidence type="ECO:0000313" key="2">
    <source>
        <dbReference type="EMBL" id="CBY15161.1"/>
    </source>
</evidence>
<accession>E4XZU9</accession>
<organism evidence="2">
    <name type="scientific">Oikopleura dioica</name>
    <name type="common">Tunicate</name>
    <dbReference type="NCBI Taxonomy" id="34765"/>
    <lineage>
        <taxon>Eukaryota</taxon>
        <taxon>Metazoa</taxon>
        <taxon>Chordata</taxon>
        <taxon>Tunicata</taxon>
        <taxon>Appendicularia</taxon>
        <taxon>Copelata</taxon>
        <taxon>Oikopleuridae</taxon>
        <taxon>Oikopleura</taxon>
    </lineage>
</organism>
<sequence length="489" mass="57458">MREGLLTSMEVLAAETNAEILKSFDGLYMRDQKTINELFEKFEHNRRESMCEHELAELEWRMDHCGARRAWREDGQVINGQRNLSLVFDMNINEKVISRGSFEYKLYFNRGTREQICVPVTFRLPVRGREKQPLEKILKTFYDLVVGVDHADVDDWDKCKATRLFFLKVYKYATLPLADAAKFYVKARNIGQPYEEEDVYFAFEDEPYAEFLIWTEYLRQRVEKVRNLRGSLEDDMSVPRLEEQNLVFRRSELDKERSPQRIIMRILLTCLGDKFYNRDAHAFKANSPNDKVKITIYNYEVDEFLTRPVIALMQMLALYKYLDATDHPFVGLDEISVINLAGSYYLSCVYTTPIIILHNGIWRMFMKLMLDAKIAGYKTYYIRDGRDQVEAMPHDQFYRANDKKLFVRGTAEFWLGREIAYQYGQQPKRGLNVPKLKINMTPEFYSGLFEHAQLPDWPGHKPALQQMAKSSRVPSPLGGYSTIRAKARR</sequence>
<name>E4XZU9_OIKDI</name>
<evidence type="ECO:0000313" key="3">
    <source>
        <dbReference type="Proteomes" id="UP000001307"/>
    </source>
</evidence>
<dbReference type="Proteomes" id="UP000001307">
    <property type="component" value="Unassembled WGS sequence"/>
</dbReference>
<dbReference type="EMBL" id="FN653434">
    <property type="protein sequence ID" value="CBY15161.1"/>
    <property type="molecule type" value="Genomic_DNA"/>
</dbReference>
<reference evidence="2" key="1">
    <citation type="journal article" date="2010" name="Science">
        <title>Plasticity of animal genome architecture unmasked by rapid evolution of a pelagic tunicate.</title>
        <authorList>
            <person name="Denoeud F."/>
            <person name="Henriet S."/>
            <person name="Mungpakdee S."/>
            <person name="Aury J.M."/>
            <person name="Da Silva C."/>
            <person name="Brinkmann H."/>
            <person name="Mikhaleva J."/>
            <person name="Olsen L.C."/>
            <person name="Jubin C."/>
            <person name="Canestro C."/>
            <person name="Bouquet J.M."/>
            <person name="Danks G."/>
            <person name="Poulain J."/>
            <person name="Campsteijn C."/>
            <person name="Adamski M."/>
            <person name="Cross I."/>
            <person name="Yadetie F."/>
            <person name="Muffato M."/>
            <person name="Louis A."/>
            <person name="Butcher S."/>
            <person name="Tsagkogeorga G."/>
            <person name="Konrad A."/>
            <person name="Singh S."/>
            <person name="Jensen M.F."/>
            <person name="Cong E.H."/>
            <person name="Eikeseth-Otteraa H."/>
            <person name="Noel B."/>
            <person name="Anthouard V."/>
            <person name="Porcel B.M."/>
            <person name="Kachouri-Lafond R."/>
            <person name="Nishino A."/>
            <person name="Ugolini M."/>
            <person name="Chourrout P."/>
            <person name="Nishida H."/>
            <person name="Aasland R."/>
            <person name="Huzurbazar S."/>
            <person name="Westhof E."/>
            <person name="Delsuc F."/>
            <person name="Lehrach H."/>
            <person name="Reinhardt R."/>
            <person name="Weissenbach J."/>
            <person name="Roy S.W."/>
            <person name="Artiguenave F."/>
            <person name="Postlethwait J.H."/>
            <person name="Manak J.R."/>
            <person name="Thompson E.M."/>
            <person name="Jaillon O."/>
            <person name="Du Pasquier L."/>
            <person name="Boudinot P."/>
            <person name="Liberles D.A."/>
            <person name="Volff J.N."/>
            <person name="Philippe H."/>
            <person name="Lenhard B."/>
            <person name="Roest Crollius H."/>
            <person name="Wincker P."/>
            <person name="Chourrout D."/>
        </authorList>
    </citation>
    <scope>NUCLEOTIDE SEQUENCE [LARGE SCALE GENOMIC DNA]</scope>
</reference>
<dbReference type="InParanoid" id="E4XZU9"/>
<gene>
    <name evidence="2" type="ORF">GSOID_T00012054001</name>
</gene>
<dbReference type="OrthoDB" id="10228882at2759"/>
<feature type="region of interest" description="Disordered" evidence="1">
    <location>
        <begin position="468"/>
        <end position="489"/>
    </location>
</feature>
<protein>
    <submittedName>
        <fullName evidence="2">Uncharacterized protein</fullName>
    </submittedName>
</protein>